<dbReference type="InterPro" id="IPR044876">
    <property type="entry name" value="HRDC_dom_sf"/>
</dbReference>
<dbReference type="Gene3D" id="3.30.420.10">
    <property type="entry name" value="Ribonuclease H-like superfamily/Ribonuclease H"/>
    <property type="match status" value="1"/>
</dbReference>
<dbReference type="InterPro" id="IPR012337">
    <property type="entry name" value="RNaseH-like_sf"/>
</dbReference>
<evidence type="ECO:0000313" key="2">
    <source>
        <dbReference type="EMBL" id="QUV93001.1"/>
    </source>
</evidence>
<organism evidence="2 3">
    <name type="scientific">Chloracidobacterium sp. N</name>
    <dbReference type="NCBI Taxonomy" id="2821540"/>
    <lineage>
        <taxon>Bacteria</taxon>
        <taxon>Pseudomonadati</taxon>
        <taxon>Acidobacteriota</taxon>
        <taxon>Terriglobia</taxon>
        <taxon>Terriglobales</taxon>
        <taxon>Acidobacteriaceae</taxon>
        <taxon>Chloracidobacterium</taxon>
        <taxon>Chloracidobacterium aggregatum</taxon>
    </lineage>
</organism>
<dbReference type="InterPro" id="IPR051086">
    <property type="entry name" value="RNase_D-like"/>
</dbReference>
<evidence type="ECO:0000259" key="1">
    <source>
        <dbReference type="PROSITE" id="PS50967"/>
    </source>
</evidence>
<dbReference type="Proteomes" id="UP000677668">
    <property type="component" value="Chromosome 1"/>
</dbReference>
<dbReference type="PROSITE" id="PS50967">
    <property type="entry name" value="HRDC"/>
    <property type="match status" value="1"/>
</dbReference>
<dbReference type="Pfam" id="PF00570">
    <property type="entry name" value="HRDC"/>
    <property type="match status" value="1"/>
</dbReference>
<proteinExistence type="predicted"/>
<dbReference type="SMART" id="SM00341">
    <property type="entry name" value="HRDC"/>
    <property type="match status" value="1"/>
</dbReference>
<name>A0ABX8B1N6_9BACT</name>
<evidence type="ECO:0000313" key="3">
    <source>
        <dbReference type="Proteomes" id="UP000677668"/>
    </source>
</evidence>
<protein>
    <submittedName>
        <fullName evidence="2">Ribonuclease D</fullName>
    </submittedName>
</protein>
<dbReference type="EMBL" id="CP072642">
    <property type="protein sequence ID" value="QUV93001.1"/>
    <property type="molecule type" value="Genomic_DNA"/>
</dbReference>
<feature type="domain" description="HRDC" evidence="1">
    <location>
        <begin position="206"/>
        <end position="285"/>
    </location>
</feature>
<dbReference type="InterPro" id="IPR002121">
    <property type="entry name" value="HRDC_dom"/>
</dbReference>
<dbReference type="Gene3D" id="1.10.150.80">
    <property type="entry name" value="HRDC domain"/>
    <property type="match status" value="1"/>
</dbReference>
<accession>A0ABX8B1N6</accession>
<dbReference type="Pfam" id="PF01612">
    <property type="entry name" value="DNA_pol_A_exo1"/>
    <property type="match status" value="1"/>
</dbReference>
<dbReference type="InterPro" id="IPR036397">
    <property type="entry name" value="RNaseH_sf"/>
</dbReference>
<dbReference type="PANTHER" id="PTHR47649">
    <property type="entry name" value="RIBONUCLEASE D"/>
    <property type="match status" value="1"/>
</dbReference>
<dbReference type="RefSeq" id="WP_211421426.1">
    <property type="nucleotide sequence ID" value="NZ_CP072642.1"/>
</dbReference>
<dbReference type="InterPro" id="IPR002562">
    <property type="entry name" value="3'-5'_exonuclease_dom"/>
</dbReference>
<dbReference type="SUPFAM" id="SSF53098">
    <property type="entry name" value="Ribonuclease H-like"/>
    <property type="match status" value="1"/>
</dbReference>
<dbReference type="InterPro" id="IPR010997">
    <property type="entry name" value="HRDC-like_sf"/>
</dbReference>
<keyword evidence="3" id="KW-1185">Reference proteome</keyword>
<gene>
    <name evidence="2" type="ORF">J8C05_06315</name>
</gene>
<dbReference type="PANTHER" id="PTHR47649:SF1">
    <property type="entry name" value="RIBONUCLEASE D"/>
    <property type="match status" value="1"/>
</dbReference>
<sequence>MWIDTDRAFQEFCQQAYTQTELAIDLEFQGEGRYTPLLCLVQLGLRDRCVAVDPFRVNLTPLAPLLTHPGIRKIVHAGGQDIVLLRRETEAIPVSVFDTQIAAAFLGYGEATGYAALAQRFARVSLSKRQQLTDWTRRPLLPEQIEYALNDVRYLFPVYDGLLEQLAQHGRTDWVLDACADAVAQAVRVRETGQEYLKIGKLGSLSRRELAVLRELCQWREATARSRNRPVGTILHDDVLRQIAYTLPRTESALRQMRGTNNLSRELVTEILETIQQALALPESEWPEPVTVREYDPTLDGLATLLGAIVRLRAGMLDMAANLLATRDDLLRFAGWVLRERPAAEAGQLAVLQGWRRAVIGELLLDLVAGKSLLQIAPEAPGALRIIPPAPSASADGQPDPGDTA</sequence>
<dbReference type="SUPFAM" id="SSF47819">
    <property type="entry name" value="HRDC-like"/>
    <property type="match status" value="2"/>
</dbReference>
<reference evidence="2 3" key="1">
    <citation type="submission" date="2021-03" db="EMBL/GenBank/DDBJ databases">
        <title>Genomic and phenotypic characterization of Chloracidobacterium isolates provides evidence for multiple species.</title>
        <authorList>
            <person name="Saini M.K."/>
            <person name="Costas A.M.G."/>
            <person name="Tank M."/>
            <person name="Bryant D.A."/>
        </authorList>
    </citation>
    <scope>NUCLEOTIDE SEQUENCE [LARGE SCALE GENOMIC DNA]</scope>
    <source>
        <strain evidence="2 3">N</strain>
    </source>
</reference>
<dbReference type="CDD" id="cd06142">
    <property type="entry name" value="RNaseD_exo"/>
    <property type="match status" value="1"/>
</dbReference>
<dbReference type="SMART" id="SM00474">
    <property type="entry name" value="35EXOc"/>
    <property type="match status" value="1"/>
</dbReference>